<dbReference type="EMBL" id="MLJW01000002">
    <property type="protein sequence ID" value="OIR18692.1"/>
    <property type="molecule type" value="Genomic_DNA"/>
</dbReference>
<keyword evidence="2" id="KW-1133">Transmembrane helix</keyword>
<comment type="caution">
    <text evidence="3">The sequence shown here is derived from an EMBL/GenBank/DDBJ whole genome shotgun (WGS) entry which is preliminary data.</text>
</comment>
<name>A0A1J5TY11_9ZZZZ</name>
<keyword evidence="2" id="KW-0472">Membrane</keyword>
<evidence type="ECO:0000256" key="1">
    <source>
        <dbReference type="SAM" id="MobiDB-lite"/>
    </source>
</evidence>
<accession>A0A1J5TY11</accession>
<dbReference type="AlphaFoldDB" id="A0A1J5TY11"/>
<evidence type="ECO:0000256" key="2">
    <source>
        <dbReference type="SAM" id="Phobius"/>
    </source>
</evidence>
<proteinExistence type="predicted"/>
<organism evidence="3">
    <name type="scientific">mine drainage metagenome</name>
    <dbReference type="NCBI Taxonomy" id="410659"/>
    <lineage>
        <taxon>unclassified sequences</taxon>
        <taxon>metagenomes</taxon>
        <taxon>ecological metagenomes</taxon>
    </lineage>
</organism>
<keyword evidence="2" id="KW-0812">Transmembrane</keyword>
<sequence>MIPWIADFFRFWWSLFYWNAAKTLFRRRIVKRCPCQAPSDSGRARETRCEACVTWNRPARFKRVCPLLVDTPDGLLCSVDAADVRPFWGLSAAWAGGALAACYVAAVLFAFVGLRLVGYPVGIVNLAWPGRWHRLNEARSEYYFEKGTAGFARGDLRTAGMSLYLAYQLDPKRYDVGLMLGEIATLSMPDRADGVYAMLMTQHPRQASQTAQAWMRSALERGNFSALRAIALERLKNGAAPQAPWLHALLFATRQLDDLRTIRDLASTKSGARWHTLLRTETDLRDGRRDRALAALEETWYPIDSYNAYYQTHELLALGHPTEALITLAAYQSVLPGEEQSSVRLAALKLLSSPADWRTQTQGMLAHTTVSPGAVEFLAGYLFSHPDATLLAEVSDWLRKKPLPTDDGGIRAYLALYFASGACGDKATMDWIATVLRTQSSNRYYFLETVKRYFLDPNSRIRPSDFLTLVPLPLEMVYAVWQRENALARNRASRPGHSPAGSGGSLNAADARP</sequence>
<reference evidence="3" key="1">
    <citation type="submission" date="2016-10" db="EMBL/GenBank/DDBJ databases">
        <title>Sequence of Gallionella enrichment culture.</title>
        <authorList>
            <person name="Poehlein A."/>
            <person name="Muehling M."/>
            <person name="Daniel R."/>
        </authorList>
    </citation>
    <scope>NUCLEOTIDE SEQUENCE</scope>
</reference>
<evidence type="ECO:0000313" key="3">
    <source>
        <dbReference type="EMBL" id="OIR18692.1"/>
    </source>
</evidence>
<feature type="transmembrane region" description="Helical" evidence="2">
    <location>
        <begin position="92"/>
        <end position="114"/>
    </location>
</feature>
<gene>
    <name evidence="3" type="ORF">GALL_10320</name>
</gene>
<protein>
    <submittedName>
        <fullName evidence="3">Uncharacterized protein</fullName>
    </submittedName>
</protein>
<feature type="region of interest" description="Disordered" evidence="1">
    <location>
        <begin position="490"/>
        <end position="513"/>
    </location>
</feature>